<dbReference type="OrthoDB" id="5344254at2759"/>
<evidence type="ECO:0000259" key="2">
    <source>
        <dbReference type="Pfam" id="PF24137"/>
    </source>
</evidence>
<feature type="chain" id="PRO_5040797285" description="Hydroxyneurosporene synthase" evidence="1">
    <location>
        <begin position="19"/>
        <end position="377"/>
    </location>
</feature>
<dbReference type="SUPFAM" id="SSF159245">
    <property type="entry name" value="AttH-like"/>
    <property type="match status" value="1"/>
</dbReference>
<dbReference type="Pfam" id="PF25581">
    <property type="entry name" value="AsqO_C"/>
    <property type="match status" value="1"/>
</dbReference>
<name>A0A9W9D2Q2_9PEZI</name>
<organism evidence="4 5">
    <name type="scientific">Gnomoniopsis smithogilvyi</name>
    <dbReference type="NCBI Taxonomy" id="1191159"/>
    <lineage>
        <taxon>Eukaryota</taxon>
        <taxon>Fungi</taxon>
        <taxon>Dikarya</taxon>
        <taxon>Ascomycota</taxon>
        <taxon>Pezizomycotina</taxon>
        <taxon>Sordariomycetes</taxon>
        <taxon>Sordariomycetidae</taxon>
        <taxon>Diaporthales</taxon>
        <taxon>Gnomoniaceae</taxon>
        <taxon>Gnomoniopsis</taxon>
    </lineage>
</organism>
<feature type="signal peptide" evidence="1">
    <location>
        <begin position="1"/>
        <end position="18"/>
    </location>
</feature>
<sequence>MMKLAIAAFSLFCGPVAAVTRTFSNILTNESIIAEFTSTNISSLDGPELGYPGPANETSYDWWYFDSVSESTNASLAVVFYNSGPDGFINDYLGGPLSVSIIGTFTNGTVFDLSAPASGAKVQYGFDEGIFLDYVDSGFSFTGSSVKRENVEYVIHIDSPIIGLHGSIHFHSRAPAHYPCGPNVAGSNLQMLPHVGWSNAVPDAHTTVSLLFTADNTTLAFDDGVGYHDKNWGDQPFLSSTELWYWGHARLGPYSLVWFDAFDLQGVEYFSGYVAVNGTVLESSCTAGASVARPWGVNGVFPPNITTGVPQGLEIEFHLGSGQVLRANVTTGSIVVGGQTGYARLLGTVEGGVDEGTVYEGRALFEQFDLIEIDSVL</sequence>
<feature type="domain" description="AsqO/PenF-like C-terminal" evidence="3">
    <location>
        <begin position="240"/>
        <end position="369"/>
    </location>
</feature>
<evidence type="ECO:0000259" key="3">
    <source>
        <dbReference type="Pfam" id="PF25581"/>
    </source>
</evidence>
<dbReference type="EMBL" id="JAPEVB010000001">
    <property type="protein sequence ID" value="KAJ4397206.1"/>
    <property type="molecule type" value="Genomic_DNA"/>
</dbReference>
<keyword evidence="5" id="KW-1185">Reference proteome</keyword>
<evidence type="ECO:0000313" key="5">
    <source>
        <dbReference type="Proteomes" id="UP001140453"/>
    </source>
</evidence>
<reference evidence="4" key="1">
    <citation type="submission" date="2022-10" db="EMBL/GenBank/DDBJ databases">
        <title>Tapping the CABI collections for fungal endophytes: first genome assemblies for Collariella, Neodidymelliopsis, Ascochyta clinopodiicola, Didymella pomorum, Didymosphaeria variabile, Neocosmospora piperis and Neocucurbitaria cava.</title>
        <authorList>
            <person name="Hill R."/>
        </authorList>
    </citation>
    <scope>NUCLEOTIDE SEQUENCE</scope>
    <source>
        <strain evidence="4">IMI 355082</strain>
    </source>
</reference>
<dbReference type="InterPro" id="IPR056402">
    <property type="entry name" value="DA_N"/>
</dbReference>
<protein>
    <recommendedName>
        <fullName evidence="6">Hydroxyneurosporene synthase</fullName>
    </recommendedName>
</protein>
<feature type="domain" description="Diels-Alderase N-terminal" evidence="2">
    <location>
        <begin position="51"/>
        <end position="232"/>
    </location>
</feature>
<keyword evidence="1" id="KW-0732">Signal</keyword>
<accession>A0A9W9D2Q2</accession>
<dbReference type="Pfam" id="PF24137">
    <property type="entry name" value="DA_N"/>
    <property type="match status" value="1"/>
</dbReference>
<comment type="caution">
    <text evidence="4">The sequence shown here is derived from an EMBL/GenBank/DDBJ whole genome shotgun (WGS) entry which is preliminary data.</text>
</comment>
<evidence type="ECO:0000313" key="4">
    <source>
        <dbReference type="EMBL" id="KAJ4397206.1"/>
    </source>
</evidence>
<dbReference type="AlphaFoldDB" id="A0A9W9D2Q2"/>
<evidence type="ECO:0000256" key="1">
    <source>
        <dbReference type="SAM" id="SignalP"/>
    </source>
</evidence>
<gene>
    <name evidence="4" type="ORF">N0V93_001430</name>
</gene>
<dbReference type="InterPro" id="IPR057722">
    <property type="entry name" value="AsqO/PenF-like_C"/>
</dbReference>
<proteinExistence type="predicted"/>
<evidence type="ECO:0008006" key="6">
    <source>
        <dbReference type="Google" id="ProtNLM"/>
    </source>
</evidence>
<dbReference type="Proteomes" id="UP001140453">
    <property type="component" value="Unassembled WGS sequence"/>
</dbReference>